<evidence type="ECO:0000256" key="4">
    <source>
        <dbReference type="ARBA" id="ARBA00023242"/>
    </source>
</evidence>
<keyword evidence="9" id="KW-1185">Reference proteome</keyword>
<dbReference type="InterPro" id="IPR020472">
    <property type="entry name" value="WD40_PAC1"/>
</dbReference>
<dbReference type="AlphaFoldDB" id="A0A2P4Z124"/>
<dbReference type="SUPFAM" id="SSF50978">
    <property type="entry name" value="WD40 repeat-like"/>
    <property type="match status" value="1"/>
</dbReference>
<keyword evidence="2 5" id="KW-0853">WD repeat</keyword>
<proteinExistence type="predicted"/>
<evidence type="ECO:0000313" key="9">
    <source>
        <dbReference type="Proteomes" id="UP000236928"/>
    </source>
</evidence>
<feature type="repeat" description="WD" evidence="5">
    <location>
        <begin position="177"/>
        <end position="218"/>
    </location>
</feature>
<dbReference type="PROSITE" id="PS00678">
    <property type="entry name" value="WD_REPEATS_1"/>
    <property type="match status" value="1"/>
</dbReference>
<sequence length="535" mass="59975">MAINNAEEMELMKRRRVGAEYQESSPEEGTEQKQERHVNVQFIDPDGNKVGDEFDINLDQTNLRDLNALVNQLLENEEDTPYSFCLNDSNLEVSFSLSETFDKIGGISTEDVLKIVYHPMTPFKILPATRCTSSLQGHKDAVLCCSFSPDSNLLATGSGDTTVRLWDLLTETPEMCLKGHLNWVLTLAWSPDSTLLASAGMDNIICIWNPSKGDKVFRKLKGHSKAVVSLAWQPLHLIDYSTETKVNDGEENATESGSNNLYFPKLISASKDFTLKIWNIATGTIINTLSSHTEMITHVKWTGINQEFVVSSSRDTLIKVWNPETGQLLRDLKGHAHWVNTLALNTDYITRSASYYPTGKNLKLNFKYLQDKIAAAKQSVDNFKKRCKFERLLSGSDDNTMFLWDPLGENGRKPINRLTGHLKVVNHVAFSPDGRYIASASFDKTIRLWDGHSGKFIAVLRGHVGPVYMVSWSVDSRLIASASSDSTVKVWHVSSKKLKEDLPGHADEVYAIDWSIDGSRLSSGSKDCIVKIWRH</sequence>
<dbReference type="SMART" id="SM00320">
    <property type="entry name" value="WD40"/>
    <property type="match status" value="8"/>
</dbReference>
<evidence type="ECO:0000256" key="5">
    <source>
        <dbReference type="PROSITE-ProRule" id="PRU00221"/>
    </source>
</evidence>
<dbReference type="PROSITE" id="PS50082">
    <property type="entry name" value="WD_REPEATS_2"/>
    <property type="match status" value="7"/>
</dbReference>
<dbReference type="PROSITE" id="PS50294">
    <property type="entry name" value="WD_REPEATS_REGION"/>
    <property type="match status" value="6"/>
</dbReference>
<evidence type="ECO:0000259" key="7">
    <source>
        <dbReference type="Pfam" id="PF08154"/>
    </source>
</evidence>
<protein>
    <submittedName>
        <fullName evidence="8">WD domain G-beta repeat family protein</fullName>
    </submittedName>
</protein>
<dbReference type="CDD" id="cd00200">
    <property type="entry name" value="WD40"/>
    <property type="match status" value="1"/>
</dbReference>
<evidence type="ECO:0000256" key="3">
    <source>
        <dbReference type="ARBA" id="ARBA00022737"/>
    </source>
</evidence>
<evidence type="ECO:0000256" key="1">
    <source>
        <dbReference type="ARBA" id="ARBA00004604"/>
    </source>
</evidence>
<dbReference type="PANTHER" id="PTHR19848:SF0">
    <property type="entry name" value="NOTCHLESS PROTEIN HOMOLOG 1"/>
    <property type="match status" value="1"/>
</dbReference>
<gene>
    <name evidence="8" type="ORF">CmeUKMEL1_09090</name>
</gene>
<evidence type="ECO:0000256" key="6">
    <source>
        <dbReference type="SAM" id="MobiDB-lite"/>
    </source>
</evidence>
<dbReference type="InterPro" id="IPR019775">
    <property type="entry name" value="WD40_repeat_CS"/>
</dbReference>
<feature type="repeat" description="WD" evidence="5">
    <location>
        <begin position="266"/>
        <end position="288"/>
    </location>
</feature>
<organism evidence="8 9">
    <name type="scientific">Cryptosporidium meleagridis</name>
    <dbReference type="NCBI Taxonomy" id="93969"/>
    <lineage>
        <taxon>Eukaryota</taxon>
        <taxon>Sar</taxon>
        <taxon>Alveolata</taxon>
        <taxon>Apicomplexa</taxon>
        <taxon>Conoidasida</taxon>
        <taxon>Coccidia</taxon>
        <taxon>Eucoccidiorida</taxon>
        <taxon>Eimeriorina</taxon>
        <taxon>Cryptosporidiidae</taxon>
        <taxon>Cryptosporidium</taxon>
    </lineage>
</organism>
<dbReference type="InterPro" id="IPR012972">
    <property type="entry name" value="NLE"/>
</dbReference>
<dbReference type="VEuPathDB" id="CryptoDB:CmeUKMEL1_09090"/>
<comment type="caution">
    <text evidence="8">The sequence shown here is derived from an EMBL/GenBank/DDBJ whole genome shotgun (WGS) entry which is preliminary data.</text>
</comment>
<keyword evidence="4" id="KW-0539">Nucleus</keyword>
<dbReference type="Pfam" id="PF00400">
    <property type="entry name" value="WD40"/>
    <property type="match status" value="6"/>
</dbReference>
<dbReference type="EMBL" id="JIBK01000023">
    <property type="protein sequence ID" value="POM83777.1"/>
    <property type="molecule type" value="Genomic_DNA"/>
</dbReference>
<dbReference type="GO" id="GO:0000027">
    <property type="term" value="P:ribosomal large subunit assembly"/>
    <property type="evidence" value="ECO:0007669"/>
    <property type="project" value="TreeGrafter"/>
</dbReference>
<feature type="repeat" description="WD" evidence="5">
    <location>
        <begin position="289"/>
        <end position="331"/>
    </location>
</feature>
<dbReference type="InterPro" id="IPR001680">
    <property type="entry name" value="WD40_rpt"/>
</dbReference>
<evidence type="ECO:0000256" key="2">
    <source>
        <dbReference type="ARBA" id="ARBA00022574"/>
    </source>
</evidence>
<keyword evidence="3" id="KW-0677">Repeat</keyword>
<accession>A0A2P4Z124</accession>
<dbReference type="InterPro" id="IPR036322">
    <property type="entry name" value="WD40_repeat_dom_sf"/>
</dbReference>
<name>A0A2P4Z124_9CRYT</name>
<evidence type="ECO:0000313" key="8">
    <source>
        <dbReference type="EMBL" id="POM83777.1"/>
    </source>
</evidence>
<feature type="region of interest" description="Disordered" evidence="6">
    <location>
        <begin position="1"/>
        <end position="35"/>
    </location>
</feature>
<dbReference type="Pfam" id="PF08154">
    <property type="entry name" value="NLE"/>
    <property type="match status" value="1"/>
</dbReference>
<dbReference type="GO" id="GO:0005730">
    <property type="term" value="C:nucleolus"/>
    <property type="evidence" value="ECO:0007669"/>
    <property type="project" value="UniProtKB-SubCell"/>
</dbReference>
<dbReference type="Proteomes" id="UP000236928">
    <property type="component" value="Unassembled WGS sequence"/>
</dbReference>
<feature type="repeat" description="WD" evidence="5">
    <location>
        <begin position="460"/>
        <end position="501"/>
    </location>
</feature>
<dbReference type="PANTHER" id="PTHR19848">
    <property type="entry name" value="WD40 REPEAT PROTEIN"/>
    <property type="match status" value="1"/>
</dbReference>
<feature type="domain" description="NLE" evidence="7">
    <location>
        <begin position="38"/>
        <end position="92"/>
    </location>
</feature>
<feature type="repeat" description="WD" evidence="5">
    <location>
        <begin position="135"/>
        <end position="168"/>
    </location>
</feature>
<dbReference type="PRINTS" id="PR00320">
    <property type="entry name" value="GPROTEINBRPT"/>
</dbReference>
<comment type="subcellular location">
    <subcellularLocation>
        <location evidence="1">Nucleus</location>
        <location evidence="1">Nucleolus</location>
    </subcellularLocation>
</comment>
<feature type="repeat" description="WD" evidence="5">
    <location>
        <begin position="418"/>
        <end position="459"/>
    </location>
</feature>
<reference evidence="8 9" key="1">
    <citation type="submission" date="2014-04" db="EMBL/GenBank/DDBJ databases">
        <title>Comparative Genomics of Cryptosporidium Species.</title>
        <authorList>
            <person name="Silva J.C."/>
            <person name="Su Q."/>
            <person name="Chalmers R."/>
            <person name="Chibucos M.C."/>
            <person name="Elwin K."/>
            <person name="Godinez A."/>
            <person name="Guo F."/>
            <person name="Huynh K."/>
            <person name="Orvis J."/>
            <person name="Ott S."/>
            <person name="Sadzewicz L."/>
            <person name="Sengamalay N."/>
            <person name="Shetty A."/>
            <person name="Sun M."/>
            <person name="Tallon L."/>
            <person name="Xiao L."/>
            <person name="Zhang H."/>
            <person name="Fraser C.M."/>
            <person name="Zhu G."/>
            <person name="Kissinger J."/>
            <person name="Widmer G."/>
        </authorList>
    </citation>
    <scope>NUCLEOTIDE SEQUENCE [LARGE SCALE GENOMIC DNA]</scope>
    <source>
        <strain evidence="8 9">UKMEL1</strain>
    </source>
</reference>
<dbReference type="Gene3D" id="2.130.10.10">
    <property type="entry name" value="YVTN repeat-like/Quinoprotein amine dehydrogenase"/>
    <property type="match status" value="1"/>
</dbReference>
<dbReference type="InterPro" id="IPR015943">
    <property type="entry name" value="WD40/YVTN_repeat-like_dom_sf"/>
</dbReference>
<dbReference type="OrthoDB" id="10267436at2759"/>
<feature type="repeat" description="WD" evidence="5">
    <location>
        <begin position="502"/>
        <end position="535"/>
    </location>
</feature>